<gene>
    <name evidence="1" type="ORF">OVA965_LOCUS46134</name>
    <name evidence="2" type="ORF">TMI583_LOCUS19537</name>
</gene>
<evidence type="ECO:0000313" key="1">
    <source>
        <dbReference type="EMBL" id="CAF1683174.1"/>
    </source>
</evidence>
<evidence type="ECO:0000313" key="3">
    <source>
        <dbReference type="Proteomes" id="UP000677228"/>
    </source>
</evidence>
<dbReference type="EMBL" id="CAJNOK010081280">
    <property type="protein sequence ID" value="CAF1683174.1"/>
    <property type="molecule type" value="Genomic_DNA"/>
</dbReference>
<dbReference type="Proteomes" id="UP000677228">
    <property type="component" value="Unassembled WGS sequence"/>
</dbReference>
<accession>A0A8S2GBV1</accession>
<dbReference type="PANTHER" id="PTHR21610">
    <property type="entry name" value="VON WILLEBRAND FACTOR A DOMAIN-CONTAINING PROTEIN 8"/>
    <property type="match status" value="1"/>
</dbReference>
<proteinExistence type="predicted"/>
<evidence type="ECO:0000313" key="2">
    <source>
        <dbReference type="EMBL" id="CAF3868222.1"/>
    </source>
</evidence>
<dbReference type="Proteomes" id="UP000682733">
    <property type="component" value="Unassembled WGS sequence"/>
</dbReference>
<name>A0A8S2GBV1_9BILA</name>
<organism evidence="1 3">
    <name type="scientific">Didymodactylos carnosus</name>
    <dbReference type="NCBI Taxonomy" id="1234261"/>
    <lineage>
        <taxon>Eukaryota</taxon>
        <taxon>Metazoa</taxon>
        <taxon>Spiralia</taxon>
        <taxon>Gnathifera</taxon>
        <taxon>Rotifera</taxon>
        <taxon>Eurotatoria</taxon>
        <taxon>Bdelloidea</taxon>
        <taxon>Philodinida</taxon>
        <taxon>Philodinidae</taxon>
        <taxon>Didymodactylos</taxon>
    </lineage>
</organism>
<comment type="caution">
    <text evidence="1">The sequence shown here is derived from an EMBL/GenBank/DDBJ whole genome shotgun (WGS) entry which is preliminary data.</text>
</comment>
<dbReference type="GO" id="GO:0005737">
    <property type="term" value="C:cytoplasm"/>
    <property type="evidence" value="ECO:0007669"/>
    <property type="project" value="TreeGrafter"/>
</dbReference>
<protein>
    <submittedName>
        <fullName evidence="1">Uncharacterized protein</fullName>
    </submittedName>
</protein>
<dbReference type="PANTHER" id="PTHR21610:SF9">
    <property type="entry name" value="VON WILLEBRAND FACTOR A DOMAIN-CONTAINING PROTEIN 8"/>
    <property type="match status" value="1"/>
</dbReference>
<dbReference type="EMBL" id="CAJOBA010010855">
    <property type="protein sequence ID" value="CAF3868222.1"/>
    <property type="molecule type" value="Genomic_DNA"/>
</dbReference>
<dbReference type="InterPro" id="IPR039891">
    <property type="entry name" value="VWA8"/>
</dbReference>
<reference evidence="1" key="1">
    <citation type="submission" date="2021-02" db="EMBL/GenBank/DDBJ databases">
        <authorList>
            <person name="Nowell W R."/>
        </authorList>
    </citation>
    <scope>NUCLEOTIDE SEQUENCE</scope>
</reference>
<feature type="non-terminal residue" evidence="1">
    <location>
        <position position="125"/>
    </location>
</feature>
<dbReference type="AlphaFoldDB" id="A0A8S2GBV1"/>
<feature type="non-terminal residue" evidence="1">
    <location>
        <position position="1"/>
    </location>
</feature>
<sequence length="125" mass="14367">GRLERQCECVLMFLESLSGYEHKFVYDIIGHSGDSPDIEIVSKHRIPKNNKERLKIIKTMYTHTMFCNSGDYTLTSTKQSIAQLAKEADENLDERFLIVISDANFDRYGISPKEFGQLLNSNEMV</sequence>